<reference evidence="2 3" key="1">
    <citation type="submission" date="2018-02" db="EMBL/GenBank/DDBJ databases">
        <title>The draft genome of Sphingobacterium gobiense H7.</title>
        <authorList>
            <person name="Li L."/>
            <person name="Liu L."/>
            <person name="Zhang X."/>
            <person name="Wang T."/>
            <person name="Liang L."/>
        </authorList>
    </citation>
    <scope>NUCLEOTIDE SEQUENCE [LARGE SCALE GENOMIC DNA]</scope>
    <source>
        <strain evidence="2 3">ACCC 05757</strain>
    </source>
</reference>
<dbReference type="EMBL" id="PVBS01000001">
    <property type="protein sequence ID" value="PRD56740.1"/>
    <property type="molecule type" value="Genomic_DNA"/>
</dbReference>
<keyword evidence="1" id="KW-0472">Membrane</keyword>
<feature type="transmembrane region" description="Helical" evidence="1">
    <location>
        <begin position="12"/>
        <end position="35"/>
    </location>
</feature>
<protein>
    <submittedName>
        <fullName evidence="2">Uncharacterized protein</fullName>
    </submittedName>
</protein>
<dbReference type="AlphaFoldDB" id="A0A2S9JU14"/>
<keyword evidence="1" id="KW-0812">Transmembrane</keyword>
<feature type="transmembrane region" description="Helical" evidence="1">
    <location>
        <begin position="47"/>
        <end position="68"/>
    </location>
</feature>
<name>A0A2S9JU14_9SPHI</name>
<gene>
    <name evidence="2" type="ORF">C5749_05795</name>
</gene>
<keyword evidence="1" id="KW-1133">Transmembrane helix</keyword>
<evidence type="ECO:0000313" key="2">
    <source>
        <dbReference type="EMBL" id="PRD56740.1"/>
    </source>
</evidence>
<dbReference type="Proteomes" id="UP000238642">
    <property type="component" value="Unassembled WGS sequence"/>
</dbReference>
<keyword evidence="3" id="KW-1185">Reference proteome</keyword>
<feature type="transmembrane region" description="Helical" evidence="1">
    <location>
        <begin position="75"/>
        <end position="96"/>
    </location>
</feature>
<accession>A0A2S9JU14</accession>
<sequence length="102" mass="11654">MNNKSKRFYKLNLAFGVISFLITILFRTEMIYSIIDDIHIASTVLEVWNWLMLISLSIGSIQTLILTYKFGGAVYYLWSILIITLLIFTAMGMFLIPPGAIL</sequence>
<evidence type="ECO:0000256" key="1">
    <source>
        <dbReference type="SAM" id="Phobius"/>
    </source>
</evidence>
<evidence type="ECO:0000313" key="3">
    <source>
        <dbReference type="Proteomes" id="UP000238642"/>
    </source>
</evidence>
<proteinExistence type="predicted"/>
<comment type="caution">
    <text evidence="2">The sequence shown here is derived from an EMBL/GenBank/DDBJ whole genome shotgun (WGS) entry which is preliminary data.</text>
</comment>
<organism evidence="2 3">
    <name type="scientific">Sphingobacterium gobiense</name>
    <dbReference type="NCBI Taxonomy" id="1382456"/>
    <lineage>
        <taxon>Bacteria</taxon>
        <taxon>Pseudomonadati</taxon>
        <taxon>Bacteroidota</taxon>
        <taxon>Sphingobacteriia</taxon>
        <taxon>Sphingobacteriales</taxon>
        <taxon>Sphingobacteriaceae</taxon>
        <taxon>Sphingobacterium</taxon>
    </lineage>
</organism>